<dbReference type="Proteomes" id="UP000649617">
    <property type="component" value="Unassembled WGS sequence"/>
</dbReference>
<sequence>MIGRRRQLFEESCGTVALTSEDYQRILWFLKHGKECMRSDYIAVKTVPWHEEDVTLEGRKFIKTTFRGFDVFQELVLQSVEEPPDKKKVKKRQVYRHPREYLESQAASTLKEMFPDRVSSSTHPKAYEKYVEGWGIVMYHPPGWSLKFKKHLRYISADDVEGAYAESLGLPAGTVTQNTVVNGSV</sequence>
<evidence type="ECO:0000313" key="2">
    <source>
        <dbReference type="Proteomes" id="UP000649617"/>
    </source>
</evidence>
<reference evidence="1" key="1">
    <citation type="submission" date="2021-02" db="EMBL/GenBank/DDBJ databases">
        <authorList>
            <person name="Dougan E. K."/>
            <person name="Rhodes N."/>
            <person name="Thang M."/>
            <person name="Chan C."/>
        </authorList>
    </citation>
    <scope>NUCLEOTIDE SEQUENCE</scope>
</reference>
<dbReference type="OrthoDB" id="436980at2759"/>
<name>A0A812ISN0_SYMPI</name>
<accession>A0A812ISN0</accession>
<keyword evidence="2" id="KW-1185">Reference proteome</keyword>
<evidence type="ECO:0000313" key="1">
    <source>
        <dbReference type="EMBL" id="CAE7170775.1"/>
    </source>
</evidence>
<dbReference type="EMBL" id="CAJNIZ010000614">
    <property type="protein sequence ID" value="CAE7170775.1"/>
    <property type="molecule type" value="Genomic_DNA"/>
</dbReference>
<organism evidence="1 2">
    <name type="scientific">Symbiodinium pilosum</name>
    <name type="common">Dinoflagellate</name>
    <dbReference type="NCBI Taxonomy" id="2952"/>
    <lineage>
        <taxon>Eukaryota</taxon>
        <taxon>Sar</taxon>
        <taxon>Alveolata</taxon>
        <taxon>Dinophyceae</taxon>
        <taxon>Suessiales</taxon>
        <taxon>Symbiodiniaceae</taxon>
        <taxon>Symbiodinium</taxon>
    </lineage>
</organism>
<comment type="caution">
    <text evidence="1">The sequence shown here is derived from an EMBL/GenBank/DDBJ whole genome shotgun (WGS) entry which is preliminary data.</text>
</comment>
<feature type="non-terminal residue" evidence="1">
    <location>
        <position position="1"/>
    </location>
</feature>
<gene>
    <name evidence="1" type="ORF">SPIL2461_LOCUS712</name>
</gene>
<dbReference type="AlphaFoldDB" id="A0A812ISN0"/>
<protein>
    <submittedName>
        <fullName evidence="1">Uncharacterized protein</fullName>
    </submittedName>
</protein>
<proteinExistence type="predicted"/>